<keyword evidence="2" id="KW-1185">Reference proteome</keyword>
<dbReference type="CDD" id="cd24063">
    <property type="entry name" value="ASKHA_NBD_ROK_ApGLK-like"/>
    <property type="match status" value="1"/>
</dbReference>
<dbReference type="GO" id="GO:0009384">
    <property type="term" value="F:N-acylmannosamine kinase activity"/>
    <property type="evidence" value="ECO:0007669"/>
    <property type="project" value="TreeGrafter"/>
</dbReference>
<dbReference type="PROSITE" id="PS01125">
    <property type="entry name" value="ROK"/>
    <property type="match status" value="1"/>
</dbReference>
<evidence type="ECO:0000313" key="1">
    <source>
        <dbReference type="EMBL" id="SDK21457.1"/>
    </source>
</evidence>
<dbReference type="STRING" id="2200.GCA_001571405_01709"/>
<keyword evidence="1" id="KW-0808">Transferase</keyword>
<protein>
    <submittedName>
        <fullName evidence="1">Glucokinase</fullName>
    </submittedName>
</protein>
<sequence length="315" mass="32672">MTTVIAVDLGATNLRAALVGPDATVLAHDAVPTPTAGSGGEVVTAAIMAEVEALLALPEGRDVTAIGVASAGPLDLGRGWVVHSPNMAFPVVEITGPLRERFGLPVALINDARAGVLGERWAGAARGSDNVVYVTLSTGIGGGAVVNGRLLLGMTGNAAEIGHITVDTRYNLVCGCGYTGHWEAYASAKNIPQFFAAWRKEAAPGPVAFDASSSQAIFAAAGEGDPVALAFMEALGEMNARGISSVIVAYNPEVLVLDGPLARYHADILIPHMEPHIDRYLALPRIVVSELDGRAPLLGAAVYALETLRREDQKP</sequence>
<dbReference type="Gene3D" id="3.30.420.40">
    <property type="match status" value="2"/>
</dbReference>
<dbReference type="SUPFAM" id="SSF53067">
    <property type="entry name" value="Actin-like ATPase domain"/>
    <property type="match status" value="1"/>
</dbReference>
<evidence type="ECO:0000313" key="2">
    <source>
        <dbReference type="Proteomes" id="UP000326500"/>
    </source>
</evidence>
<dbReference type="InterPro" id="IPR000600">
    <property type="entry name" value="ROK"/>
</dbReference>
<accession>A0A1G9A2I4</accession>
<dbReference type="OrthoDB" id="206224at2157"/>
<dbReference type="EMBL" id="FNFT01000005">
    <property type="protein sequence ID" value="SDK21457.1"/>
    <property type="molecule type" value="Genomic_DNA"/>
</dbReference>
<dbReference type="PANTHER" id="PTHR18964:SF149">
    <property type="entry name" value="BIFUNCTIONAL UDP-N-ACETYLGLUCOSAMINE 2-EPIMERASE_N-ACETYLMANNOSAMINE KINASE"/>
    <property type="match status" value="1"/>
</dbReference>
<dbReference type="AlphaFoldDB" id="A0A1G9A2I4"/>
<dbReference type="GO" id="GO:0008761">
    <property type="term" value="F:UDP-N-acetylglucosamine 2-epimerase activity"/>
    <property type="evidence" value="ECO:0007669"/>
    <property type="project" value="TreeGrafter"/>
</dbReference>
<gene>
    <name evidence="1" type="ORF">SAMN04488571_105140</name>
</gene>
<name>A0A1G9A2I4_9EURY</name>
<reference evidence="1 2" key="1">
    <citation type="submission" date="2016-10" db="EMBL/GenBank/DDBJ databases">
        <authorList>
            <person name="Varghese N."/>
            <person name="Submissions S."/>
        </authorList>
    </citation>
    <scope>NUCLEOTIDE SEQUENCE [LARGE SCALE GENOMIC DNA]</scope>
    <source>
        <strain evidence="1 2">DSM 2373</strain>
    </source>
</reference>
<organism evidence="1 2">
    <name type="scientific">Methanoculleus thermophilus</name>
    <dbReference type="NCBI Taxonomy" id="2200"/>
    <lineage>
        <taxon>Archaea</taxon>
        <taxon>Methanobacteriati</taxon>
        <taxon>Methanobacteriota</taxon>
        <taxon>Stenosarchaea group</taxon>
        <taxon>Methanomicrobia</taxon>
        <taxon>Methanomicrobiales</taxon>
        <taxon>Methanomicrobiaceae</taxon>
        <taxon>Methanoculleus</taxon>
    </lineage>
</organism>
<dbReference type="InterPro" id="IPR049874">
    <property type="entry name" value="ROK_cs"/>
</dbReference>
<dbReference type="Pfam" id="PF00480">
    <property type="entry name" value="ROK"/>
    <property type="match status" value="1"/>
</dbReference>
<dbReference type="InterPro" id="IPR043129">
    <property type="entry name" value="ATPase_NBD"/>
</dbReference>
<dbReference type="Proteomes" id="UP000326500">
    <property type="component" value="Unassembled WGS sequence"/>
</dbReference>
<dbReference type="PANTHER" id="PTHR18964">
    <property type="entry name" value="ROK (REPRESSOR, ORF, KINASE) FAMILY"/>
    <property type="match status" value="1"/>
</dbReference>
<proteinExistence type="predicted"/>
<dbReference type="RefSeq" id="WP_066957986.1">
    <property type="nucleotide sequence ID" value="NZ_BCNX01000008.1"/>
</dbReference>
<keyword evidence="1" id="KW-0418">Kinase</keyword>